<dbReference type="Pfam" id="PF00732">
    <property type="entry name" value="GMC_oxred_N"/>
    <property type="match status" value="1"/>
</dbReference>
<keyword evidence="2" id="KW-0285">Flavoprotein</keyword>
<feature type="binding site" evidence="2">
    <location>
        <position position="235"/>
    </location>
    <ligand>
        <name>FAD</name>
        <dbReference type="ChEBI" id="CHEBI:57692"/>
    </ligand>
</feature>
<evidence type="ECO:0000313" key="5">
    <source>
        <dbReference type="Proteomes" id="UP001270362"/>
    </source>
</evidence>
<dbReference type="Gene3D" id="3.50.50.60">
    <property type="entry name" value="FAD/NAD(P)-binding domain"/>
    <property type="match status" value="1"/>
</dbReference>
<gene>
    <name evidence="4" type="ORF">B0T22DRAFT_465190</name>
</gene>
<feature type="domain" description="Glucose-methanol-choline oxidoreductase N-terminal" evidence="3">
    <location>
        <begin position="282"/>
        <end position="296"/>
    </location>
</feature>
<dbReference type="InterPro" id="IPR000172">
    <property type="entry name" value="GMC_OxRdtase_N"/>
</dbReference>
<keyword evidence="2" id="KW-0274">FAD</keyword>
<comment type="similarity">
    <text evidence="1">Belongs to the GMC oxidoreductase family.</text>
</comment>
<evidence type="ECO:0000259" key="3">
    <source>
        <dbReference type="PROSITE" id="PS00624"/>
    </source>
</evidence>
<proteinExistence type="inferred from homology"/>
<comment type="cofactor">
    <cofactor evidence="2">
        <name>FAD</name>
        <dbReference type="ChEBI" id="CHEBI:57692"/>
    </cofactor>
</comment>
<dbReference type="PANTHER" id="PTHR11552">
    <property type="entry name" value="GLUCOSE-METHANOL-CHOLINE GMC OXIDOREDUCTASE"/>
    <property type="match status" value="1"/>
</dbReference>
<organism evidence="4 5">
    <name type="scientific">Podospora appendiculata</name>
    <dbReference type="NCBI Taxonomy" id="314037"/>
    <lineage>
        <taxon>Eukaryota</taxon>
        <taxon>Fungi</taxon>
        <taxon>Dikarya</taxon>
        <taxon>Ascomycota</taxon>
        <taxon>Pezizomycotina</taxon>
        <taxon>Sordariomycetes</taxon>
        <taxon>Sordariomycetidae</taxon>
        <taxon>Sordariales</taxon>
        <taxon>Podosporaceae</taxon>
        <taxon>Podospora</taxon>
    </lineage>
</organism>
<comment type="caution">
    <text evidence="4">The sequence shown here is derived from an EMBL/GenBank/DDBJ whole genome shotgun (WGS) entry which is preliminary data.</text>
</comment>
<reference evidence="4" key="1">
    <citation type="journal article" date="2023" name="Mol. Phylogenet. Evol.">
        <title>Genome-scale phylogeny and comparative genomics of the fungal order Sordariales.</title>
        <authorList>
            <person name="Hensen N."/>
            <person name="Bonometti L."/>
            <person name="Westerberg I."/>
            <person name="Brannstrom I.O."/>
            <person name="Guillou S."/>
            <person name="Cros-Aarteil S."/>
            <person name="Calhoun S."/>
            <person name="Haridas S."/>
            <person name="Kuo A."/>
            <person name="Mondo S."/>
            <person name="Pangilinan J."/>
            <person name="Riley R."/>
            <person name="LaButti K."/>
            <person name="Andreopoulos B."/>
            <person name="Lipzen A."/>
            <person name="Chen C."/>
            <person name="Yan M."/>
            <person name="Daum C."/>
            <person name="Ng V."/>
            <person name="Clum A."/>
            <person name="Steindorff A."/>
            <person name="Ohm R.A."/>
            <person name="Martin F."/>
            <person name="Silar P."/>
            <person name="Natvig D.O."/>
            <person name="Lalanne C."/>
            <person name="Gautier V."/>
            <person name="Ament-Velasquez S.L."/>
            <person name="Kruys A."/>
            <person name="Hutchinson M.I."/>
            <person name="Powell A.J."/>
            <person name="Barry K."/>
            <person name="Miller A.N."/>
            <person name="Grigoriev I.V."/>
            <person name="Debuchy R."/>
            <person name="Gladieux P."/>
            <person name="Hiltunen Thoren M."/>
            <person name="Johannesson H."/>
        </authorList>
    </citation>
    <scope>NUCLEOTIDE SEQUENCE</scope>
    <source>
        <strain evidence="4">CBS 314.62</strain>
    </source>
</reference>
<keyword evidence="5" id="KW-1185">Reference proteome</keyword>
<evidence type="ECO:0000313" key="4">
    <source>
        <dbReference type="EMBL" id="KAK3685234.1"/>
    </source>
</evidence>
<evidence type="ECO:0000256" key="2">
    <source>
        <dbReference type="PIRSR" id="PIRSR000137-2"/>
    </source>
</evidence>
<feature type="binding site" evidence="2">
    <location>
        <begin position="542"/>
        <end position="543"/>
    </location>
    <ligand>
        <name>FAD</name>
        <dbReference type="ChEBI" id="CHEBI:57692"/>
    </ligand>
</feature>
<dbReference type="EMBL" id="JAULSO010000003">
    <property type="protein sequence ID" value="KAK3685234.1"/>
    <property type="molecule type" value="Genomic_DNA"/>
</dbReference>
<dbReference type="Pfam" id="PF05199">
    <property type="entry name" value="GMC_oxred_C"/>
    <property type="match status" value="1"/>
</dbReference>
<dbReference type="InterPro" id="IPR036188">
    <property type="entry name" value="FAD/NAD-bd_sf"/>
</dbReference>
<accession>A0AAE1CA42</accession>
<dbReference type="SUPFAM" id="SSF54373">
    <property type="entry name" value="FAD-linked reductases, C-terminal domain"/>
    <property type="match status" value="1"/>
</dbReference>
<dbReference type="InterPro" id="IPR012132">
    <property type="entry name" value="GMC_OxRdtase"/>
</dbReference>
<dbReference type="PANTHER" id="PTHR11552:SF78">
    <property type="entry name" value="GLUCOSE-METHANOL-CHOLINE OXIDOREDUCTASE N-TERMINAL DOMAIN-CONTAINING PROTEIN"/>
    <property type="match status" value="1"/>
</dbReference>
<name>A0AAE1CA42_9PEZI</name>
<evidence type="ECO:0000256" key="1">
    <source>
        <dbReference type="ARBA" id="ARBA00010790"/>
    </source>
</evidence>
<reference evidence="4" key="2">
    <citation type="submission" date="2023-06" db="EMBL/GenBank/DDBJ databases">
        <authorList>
            <consortium name="Lawrence Berkeley National Laboratory"/>
            <person name="Haridas S."/>
            <person name="Hensen N."/>
            <person name="Bonometti L."/>
            <person name="Westerberg I."/>
            <person name="Brannstrom I.O."/>
            <person name="Guillou S."/>
            <person name="Cros-Aarteil S."/>
            <person name="Calhoun S."/>
            <person name="Kuo A."/>
            <person name="Mondo S."/>
            <person name="Pangilinan J."/>
            <person name="Riley R."/>
            <person name="Labutti K."/>
            <person name="Andreopoulos B."/>
            <person name="Lipzen A."/>
            <person name="Chen C."/>
            <person name="Yanf M."/>
            <person name="Daum C."/>
            <person name="Ng V."/>
            <person name="Clum A."/>
            <person name="Steindorff A."/>
            <person name="Ohm R."/>
            <person name="Martin F."/>
            <person name="Silar P."/>
            <person name="Natvig D."/>
            <person name="Lalanne C."/>
            <person name="Gautier V."/>
            <person name="Ament-Velasquez S.L."/>
            <person name="Kruys A."/>
            <person name="Hutchinson M.I."/>
            <person name="Powell A.J."/>
            <person name="Barry K."/>
            <person name="Miller A.N."/>
            <person name="Grigoriev I.V."/>
            <person name="Debuchy R."/>
            <person name="Gladieux P."/>
            <person name="Thoren M.H."/>
            <person name="Johannesson H."/>
        </authorList>
    </citation>
    <scope>NUCLEOTIDE SEQUENCE</scope>
    <source>
        <strain evidence="4">CBS 314.62</strain>
    </source>
</reference>
<dbReference type="AlphaFoldDB" id="A0AAE1CA42"/>
<dbReference type="Proteomes" id="UP001270362">
    <property type="component" value="Unassembled WGS sequence"/>
</dbReference>
<dbReference type="PIRSF" id="PIRSF000137">
    <property type="entry name" value="Alcohol_oxidase"/>
    <property type="match status" value="1"/>
</dbReference>
<dbReference type="PROSITE" id="PS51257">
    <property type="entry name" value="PROKAR_LIPOPROTEIN"/>
    <property type="match status" value="1"/>
</dbReference>
<dbReference type="GO" id="GO:0016614">
    <property type="term" value="F:oxidoreductase activity, acting on CH-OH group of donors"/>
    <property type="evidence" value="ECO:0007669"/>
    <property type="project" value="InterPro"/>
</dbReference>
<dbReference type="SUPFAM" id="SSF51905">
    <property type="entry name" value="FAD/NAD(P)-binding domain"/>
    <property type="match status" value="1"/>
</dbReference>
<dbReference type="Gene3D" id="3.30.560.10">
    <property type="entry name" value="Glucose Oxidase, domain 3"/>
    <property type="match status" value="1"/>
</dbReference>
<sequence length="617" mass="66701">MAIYNRLPEDLDEVDVIIAGGGTSSCIVAGRLAAADPSLTILVIEGGANNHNVPTIVNPVFYLSNIVPGSKTANFYKGNKSAALADREPIVPSGGTLGGGSSINFMMYTRAQRDDYDSWKTPGWSSEEVLPFLKKLETYHGPGDAQVHGNDGPIHVSDGTFRSTRAQDGFAQAIVQIGYPEIQDLQDLKSNNGHARWLRTVSPEGSRQDTAHAYLHPLLQDGKHPNLHVLVETKVLRVLFDDAKRASGVEFTPNPDYLVATALTHPQKQTIKARKLVIVSSGACGSPSVLERSGVGSRVVLERAGIPLVVDLPGVGHDYQDHHLDILPYRTSLGPDETMDSILSGRVSAEEVITSKNERLGWNGIDIAAKIRPTDGEVAALGPQFQALWNRDFKDKPIRPLMLMGLICAYLGDPTSVPAGQYVSVGNYTAYPYSRGHIHVTGPELCDPLDFSTGFLTDKDDADVTALVWAYKKNREIMRRTAYYRGEVASGHPKFPPGSKASCVELDAALSEVEGEVKDIEYSAEDDAAIEQLVREITNTTWHSLGTNKMAPREELGVVDKDLNVYGVQGLKVIDLSIAPENVGANTNNTAMMIGEKGADIVARELGIPFSSSGPLV</sequence>
<dbReference type="PROSITE" id="PS00624">
    <property type="entry name" value="GMC_OXRED_2"/>
    <property type="match status" value="1"/>
</dbReference>
<protein>
    <submittedName>
        <fullName evidence="4">Alcohol oxidase-like protein</fullName>
    </submittedName>
</protein>
<feature type="binding site" evidence="2">
    <location>
        <begin position="23"/>
        <end position="24"/>
    </location>
    <ligand>
        <name>FAD</name>
        <dbReference type="ChEBI" id="CHEBI:57692"/>
    </ligand>
</feature>
<dbReference type="GO" id="GO:0050660">
    <property type="term" value="F:flavin adenine dinucleotide binding"/>
    <property type="evidence" value="ECO:0007669"/>
    <property type="project" value="InterPro"/>
</dbReference>
<dbReference type="InterPro" id="IPR007867">
    <property type="entry name" value="GMC_OxRtase_C"/>
</dbReference>